<keyword evidence="2" id="KW-1185">Reference proteome</keyword>
<gene>
    <name evidence="1" type="ordered locus">Hipma_0399</name>
</gene>
<organism evidence="1 2">
    <name type="scientific">Hippea maritima (strain ATCC 700847 / DSM 10411 / MH2)</name>
    <dbReference type="NCBI Taxonomy" id="760142"/>
    <lineage>
        <taxon>Bacteria</taxon>
        <taxon>Pseudomonadati</taxon>
        <taxon>Campylobacterota</taxon>
        <taxon>Desulfurellia</taxon>
        <taxon>Desulfurellales</taxon>
        <taxon>Hippeaceae</taxon>
        <taxon>Hippea</taxon>
    </lineage>
</organism>
<name>F2LTX3_HIPMA</name>
<dbReference type="HOGENOM" id="CLU_2012105_0_0_7"/>
<evidence type="ECO:0000313" key="2">
    <source>
        <dbReference type="Proteomes" id="UP000008139"/>
    </source>
</evidence>
<dbReference type="Proteomes" id="UP000008139">
    <property type="component" value="Chromosome"/>
</dbReference>
<dbReference type="RefSeq" id="WP_013681413.1">
    <property type="nucleotide sequence ID" value="NC_015318.1"/>
</dbReference>
<reference evidence="1 2" key="1">
    <citation type="journal article" date="2011" name="Stand. Genomic Sci.">
        <title>Complete genome sequence of the thermophilic sulfur-reducer Hippea maritima type strain (MH(2)).</title>
        <authorList>
            <person name="Huntemann M."/>
            <person name="Lu M."/>
            <person name="Nolan M."/>
            <person name="Lapidus A."/>
            <person name="Lucas S."/>
            <person name="Hammon N."/>
            <person name="Deshpande S."/>
            <person name="Cheng J.F."/>
            <person name="Tapia R."/>
            <person name="Han C."/>
            <person name="Goodwin L."/>
            <person name="Pitluck S."/>
            <person name="Liolios K."/>
            <person name="Pagani I."/>
            <person name="Ivanova N."/>
            <person name="Ovchinikova G."/>
            <person name="Pati A."/>
            <person name="Chen A."/>
            <person name="Palaniappan K."/>
            <person name="Land M."/>
            <person name="Hauser L."/>
            <person name="Jeffries C.D."/>
            <person name="Detter J.C."/>
            <person name="Brambilla E.M."/>
            <person name="Rohde M."/>
            <person name="Spring S."/>
            <person name="Goker M."/>
            <person name="Woyke T."/>
            <person name="Bristow J."/>
            <person name="Eisen J.A."/>
            <person name="Markowitz V."/>
            <person name="Hugenholtz P."/>
            <person name="Kyrpides N.C."/>
            <person name="Klenk H.P."/>
            <person name="Mavromatis K."/>
        </authorList>
    </citation>
    <scope>NUCLEOTIDE SEQUENCE [LARGE SCALE GENOMIC DNA]</scope>
    <source>
        <strain evidence="2">ATCC 700847 / DSM 10411 / MH2</strain>
    </source>
</reference>
<protein>
    <submittedName>
        <fullName evidence="1">Uncharacterized protein</fullName>
    </submittedName>
</protein>
<dbReference type="EMBL" id="CP002606">
    <property type="protein sequence ID" value="AEA33372.1"/>
    <property type="molecule type" value="Genomic_DNA"/>
</dbReference>
<reference evidence="2" key="2">
    <citation type="submission" date="2011-03" db="EMBL/GenBank/DDBJ databases">
        <title>The complete genome of Hippea maritima DSM 10411.</title>
        <authorList>
            <consortium name="US DOE Joint Genome Institute (JGI-PGF)"/>
            <person name="Lucas S."/>
            <person name="Copeland A."/>
            <person name="Lapidus A."/>
            <person name="Bruce D."/>
            <person name="Goodwin L."/>
            <person name="Pitluck S."/>
            <person name="Peters L."/>
            <person name="Kyrpides N."/>
            <person name="Mavromatis K."/>
            <person name="Pagani I."/>
            <person name="Ivanova N."/>
            <person name="Mikhailova N."/>
            <person name="Lu M."/>
            <person name="Detter J.C."/>
            <person name="Tapia R."/>
            <person name="Han C."/>
            <person name="Land M."/>
            <person name="Hauser L."/>
            <person name="Markowitz V."/>
            <person name="Cheng J.-F."/>
            <person name="Hugenholtz P."/>
            <person name="Woyke T."/>
            <person name="Wu D."/>
            <person name="Spring S."/>
            <person name="Schroeder M."/>
            <person name="Brambilla E."/>
            <person name="Klenk H.-P."/>
            <person name="Eisen J.A."/>
        </authorList>
    </citation>
    <scope>NUCLEOTIDE SEQUENCE [LARGE SCALE GENOMIC DNA]</scope>
    <source>
        <strain evidence="2">ATCC 700847 / DSM 10411 / MH2</strain>
    </source>
</reference>
<dbReference type="AlphaFoldDB" id="F2LTX3"/>
<dbReference type="KEGG" id="hmr:Hipma_0399"/>
<dbReference type="InParanoid" id="F2LTX3"/>
<evidence type="ECO:0000313" key="1">
    <source>
        <dbReference type="EMBL" id="AEA33372.1"/>
    </source>
</evidence>
<sequence>MKLLIIIVLAAFMLVIPSISYTKNCYMLNYSNSTDMSLNAAKTDIGIFYDIANSYKKPISVLSVAYNNPCPGALTCMTYTCGGTDRNPYVCCPIGAPYLNNCDCKCYTNSNFNCMSYTYCRQY</sequence>
<proteinExistence type="predicted"/>
<accession>F2LTX3</accession>